<dbReference type="RefSeq" id="WP_185039968.1">
    <property type="nucleotide sequence ID" value="NZ_BAABFG010000005.1"/>
</dbReference>
<protein>
    <recommendedName>
        <fullName evidence="4">Lipoprotein</fullName>
    </recommendedName>
</protein>
<comment type="caution">
    <text evidence="2">The sequence shown here is derived from an EMBL/GenBank/DDBJ whole genome shotgun (WGS) entry which is preliminary data.</text>
</comment>
<dbReference type="AlphaFoldDB" id="A0A7W7M733"/>
<gene>
    <name evidence="2" type="ORF">BJY16_002888</name>
</gene>
<keyword evidence="1" id="KW-0732">Signal</keyword>
<proteinExistence type="predicted"/>
<dbReference type="PROSITE" id="PS51257">
    <property type="entry name" value="PROKAR_LIPOPROTEIN"/>
    <property type="match status" value="1"/>
</dbReference>
<evidence type="ECO:0000313" key="3">
    <source>
        <dbReference type="Proteomes" id="UP000546162"/>
    </source>
</evidence>
<evidence type="ECO:0008006" key="4">
    <source>
        <dbReference type="Google" id="ProtNLM"/>
    </source>
</evidence>
<organism evidence="2 3">
    <name type="scientific">Actinoplanes octamycinicus</name>
    <dbReference type="NCBI Taxonomy" id="135948"/>
    <lineage>
        <taxon>Bacteria</taxon>
        <taxon>Bacillati</taxon>
        <taxon>Actinomycetota</taxon>
        <taxon>Actinomycetes</taxon>
        <taxon>Micromonosporales</taxon>
        <taxon>Micromonosporaceae</taxon>
        <taxon>Actinoplanes</taxon>
    </lineage>
</organism>
<dbReference type="Proteomes" id="UP000546162">
    <property type="component" value="Unassembled WGS sequence"/>
</dbReference>
<evidence type="ECO:0000313" key="2">
    <source>
        <dbReference type="EMBL" id="MBB4739429.1"/>
    </source>
</evidence>
<feature type="chain" id="PRO_5030979130" description="Lipoprotein" evidence="1">
    <location>
        <begin position="24"/>
        <end position="169"/>
    </location>
</feature>
<keyword evidence="3" id="KW-1185">Reference proteome</keyword>
<reference evidence="2 3" key="1">
    <citation type="submission" date="2020-08" db="EMBL/GenBank/DDBJ databases">
        <title>Sequencing the genomes of 1000 actinobacteria strains.</title>
        <authorList>
            <person name="Klenk H.-P."/>
        </authorList>
    </citation>
    <scope>NUCLEOTIDE SEQUENCE [LARGE SCALE GENOMIC DNA]</scope>
    <source>
        <strain evidence="2 3">DSM 45809</strain>
    </source>
</reference>
<name>A0A7W7M733_9ACTN</name>
<evidence type="ECO:0000256" key="1">
    <source>
        <dbReference type="SAM" id="SignalP"/>
    </source>
</evidence>
<accession>A0A7W7M733</accession>
<feature type="signal peptide" evidence="1">
    <location>
        <begin position="1"/>
        <end position="23"/>
    </location>
</feature>
<sequence>MRRHLAAAAALSFALLAAGCSGGDEQEPTAAAPTPAGTAAAATTAAADPAVAASADAALSADTKAICAQAARTGESFGTNFAADYQVYLGAKAQGAEAKARAKEKVTRTVDGYSFALLDMSKLTSDPSLKKALAAMGAQVTALKGDFAKIDDKRLAEISGKLAKACGKS</sequence>
<dbReference type="EMBL" id="JACHNB010000001">
    <property type="protein sequence ID" value="MBB4739429.1"/>
    <property type="molecule type" value="Genomic_DNA"/>
</dbReference>